<organism evidence="1 2">
    <name type="scientific">Lecanicillium saksenae</name>
    <dbReference type="NCBI Taxonomy" id="468837"/>
    <lineage>
        <taxon>Eukaryota</taxon>
        <taxon>Fungi</taxon>
        <taxon>Dikarya</taxon>
        <taxon>Ascomycota</taxon>
        <taxon>Pezizomycotina</taxon>
        <taxon>Sordariomycetes</taxon>
        <taxon>Hypocreomycetidae</taxon>
        <taxon>Hypocreales</taxon>
        <taxon>Cordycipitaceae</taxon>
        <taxon>Lecanicillium</taxon>
    </lineage>
</organism>
<protein>
    <submittedName>
        <fullName evidence="1">Uncharacterized protein</fullName>
    </submittedName>
</protein>
<comment type="caution">
    <text evidence="1">The sequence shown here is derived from an EMBL/GenBank/DDBJ whole genome shotgun (WGS) entry which is preliminary data.</text>
</comment>
<evidence type="ECO:0000313" key="1">
    <source>
        <dbReference type="EMBL" id="KAJ3499358.1"/>
    </source>
</evidence>
<reference evidence="1" key="1">
    <citation type="submission" date="2022-07" db="EMBL/GenBank/DDBJ databases">
        <title>Genome Sequence of Lecanicillium saksenae.</title>
        <authorList>
            <person name="Buettner E."/>
        </authorList>
    </citation>
    <scope>NUCLEOTIDE SEQUENCE</scope>
    <source>
        <strain evidence="1">VT-O1</strain>
    </source>
</reference>
<accession>A0ACC1RA53</accession>
<dbReference type="EMBL" id="JANAKD010000013">
    <property type="protein sequence ID" value="KAJ3499358.1"/>
    <property type="molecule type" value="Genomic_DNA"/>
</dbReference>
<keyword evidence="2" id="KW-1185">Reference proteome</keyword>
<sequence length="699" mass="77586">MELFSLTIFSGLICLALICRCLLARPKLPPGPPRWPIIGNLFDLPPKGKPEYLHWLNHKNHHGPISSISVLGKTLVILHDRQAAHHLLESQSLKSSARPELEFASNICGYGNLVPLQQYNSSFRKRRRLIHQLLGTKALVNKFNDDQEAGVRRILFRAMFAPRSLVKNIQSDVAATILKVAYGYTTEFNDADPLVTLVEDLISHVSKAAMPAGWLVDLIPWIKYLPAGFPGTGFKKIGRHWRRQNQIVVDVPYEFTQKQMAANNFGFYPSSYVAGLLQYATEEKIMEPELETDIKWTAAVMYDAGAHTTVSALKSFIAAMVKFPDVQKKAQNEIDRVVGTSRLPEFSDRASLPYIEALVQETHRWYTVVPLGFPHATTSDLNYDGYDIPKGTIIITNVWWMLHDPDTYADPEQFQPERFMAPRNEPLPTAAFGAIDETGAEVDIDIRNCDGVVPTLADFECEITPRSAAAVALVAERTKDLRCITGDSSLLDQGLVAEGLITERDDFRLLPLSTVTKAGLENDCMEAPFTKPFFDMESLVPPQSPHSWLCGNNLGHPLGLSATQETHDGIFEFPVTDQLSMDPGASDIDSDGNVYADIVTDRRVSDGQPGNKDVILQQFLTLQNRVISCVASVTTEDYGQNQVESLYKLADELIIASAAYYNAELHDRKTGSSLTAGNVILVQMSCLSSLMSAFKVVIN</sequence>
<name>A0ACC1RA53_9HYPO</name>
<evidence type="ECO:0000313" key="2">
    <source>
        <dbReference type="Proteomes" id="UP001148737"/>
    </source>
</evidence>
<proteinExistence type="predicted"/>
<gene>
    <name evidence="1" type="ORF">NLG97_g389</name>
</gene>
<dbReference type="Proteomes" id="UP001148737">
    <property type="component" value="Unassembled WGS sequence"/>
</dbReference>